<keyword evidence="2 4" id="KW-0238">DNA-binding</keyword>
<dbReference type="InterPro" id="IPR001647">
    <property type="entry name" value="HTH_TetR"/>
</dbReference>
<evidence type="ECO:0000313" key="7">
    <source>
        <dbReference type="Proteomes" id="UP001160142"/>
    </source>
</evidence>
<dbReference type="Pfam" id="PF17754">
    <property type="entry name" value="TetR_C_14"/>
    <property type="match status" value="1"/>
</dbReference>
<dbReference type="Gene3D" id="1.10.357.10">
    <property type="entry name" value="Tetracycline Repressor, domain 2"/>
    <property type="match status" value="1"/>
</dbReference>
<dbReference type="Proteomes" id="UP001160142">
    <property type="component" value="Unassembled WGS sequence"/>
</dbReference>
<evidence type="ECO:0000313" key="6">
    <source>
        <dbReference type="EMBL" id="MDH6181829.1"/>
    </source>
</evidence>
<dbReference type="EMBL" id="JARXVQ010000001">
    <property type="protein sequence ID" value="MDH6181829.1"/>
    <property type="molecule type" value="Genomic_DNA"/>
</dbReference>
<gene>
    <name evidence="6" type="ORF">M2152_002011</name>
</gene>
<dbReference type="PANTHER" id="PTHR30055:SF238">
    <property type="entry name" value="MYCOFACTOCIN BIOSYNTHESIS TRANSCRIPTIONAL REGULATOR MFTR-RELATED"/>
    <property type="match status" value="1"/>
</dbReference>
<dbReference type="RefSeq" id="WP_322134129.1">
    <property type="nucleotide sequence ID" value="NZ_CP085036.1"/>
</dbReference>
<dbReference type="InterPro" id="IPR041347">
    <property type="entry name" value="MftR_C"/>
</dbReference>
<reference evidence="6 7" key="1">
    <citation type="submission" date="2023-04" db="EMBL/GenBank/DDBJ databases">
        <title>Genome Encyclopedia of Bacteria and Archaea VI: Functional Genomics of Type Strains.</title>
        <authorList>
            <person name="Whitman W."/>
        </authorList>
    </citation>
    <scope>NUCLEOTIDE SEQUENCE [LARGE SCALE GENOMIC DNA]</scope>
    <source>
        <strain evidence="6 7">SG_E_30_P1</strain>
    </source>
</reference>
<evidence type="ECO:0000256" key="2">
    <source>
        <dbReference type="ARBA" id="ARBA00023125"/>
    </source>
</evidence>
<dbReference type="Pfam" id="PF00440">
    <property type="entry name" value="TetR_N"/>
    <property type="match status" value="1"/>
</dbReference>
<dbReference type="PANTHER" id="PTHR30055">
    <property type="entry name" value="HTH-TYPE TRANSCRIPTIONAL REGULATOR RUTR"/>
    <property type="match status" value="1"/>
</dbReference>
<dbReference type="Gene3D" id="1.10.10.60">
    <property type="entry name" value="Homeodomain-like"/>
    <property type="match status" value="1"/>
</dbReference>
<dbReference type="PROSITE" id="PS01081">
    <property type="entry name" value="HTH_TETR_1"/>
    <property type="match status" value="1"/>
</dbReference>
<dbReference type="InterPro" id="IPR009057">
    <property type="entry name" value="Homeodomain-like_sf"/>
</dbReference>
<proteinExistence type="predicted"/>
<sequence length="209" mass="22792">MPTPDVEPGLRERKRRATRRAIQLAAIDLVAEHGLDGTTVDEISRRADVSPRTFFNYFPSKEAAVIGDHPSLPEGAPLEEFLAAGPGEPIMTGIARIIAGTIAGDDHDHELMVRRKTVLGEYPQLFALRMANMRRVEEQLADLIAERLTMDVPALAGRPDELRSRAHLTAFVAFGAIRHAWSQWAAGRANGDLPDVVTASFAALPEVVA</sequence>
<evidence type="ECO:0000256" key="3">
    <source>
        <dbReference type="ARBA" id="ARBA00023163"/>
    </source>
</evidence>
<evidence type="ECO:0000256" key="1">
    <source>
        <dbReference type="ARBA" id="ARBA00023015"/>
    </source>
</evidence>
<accession>A0ABT6KPA8</accession>
<comment type="caution">
    <text evidence="6">The sequence shown here is derived from an EMBL/GenBank/DDBJ whole genome shotgun (WGS) entry which is preliminary data.</text>
</comment>
<dbReference type="InterPro" id="IPR050109">
    <property type="entry name" value="HTH-type_TetR-like_transc_reg"/>
</dbReference>
<keyword evidence="1" id="KW-0805">Transcription regulation</keyword>
<keyword evidence="3" id="KW-0804">Transcription</keyword>
<dbReference type="PROSITE" id="PS50977">
    <property type="entry name" value="HTH_TETR_2"/>
    <property type="match status" value="1"/>
</dbReference>
<feature type="domain" description="HTH tetR-type" evidence="5">
    <location>
        <begin position="16"/>
        <end position="76"/>
    </location>
</feature>
<organism evidence="6 7">
    <name type="scientific">Antiquaquibacter oligotrophicus</name>
    <dbReference type="NCBI Taxonomy" id="2880260"/>
    <lineage>
        <taxon>Bacteria</taxon>
        <taxon>Bacillati</taxon>
        <taxon>Actinomycetota</taxon>
        <taxon>Actinomycetes</taxon>
        <taxon>Micrococcales</taxon>
        <taxon>Microbacteriaceae</taxon>
        <taxon>Antiquaquibacter</taxon>
    </lineage>
</organism>
<dbReference type="SUPFAM" id="SSF46689">
    <property type="entry name" value="Homeodomain-like"/>
    <property type="match status" value="1"/>
</dbReference>
<protein>
    <submittedName>
        <fullName evidence="6">AcrR family transcriptional regulator</fullName>
    </submittedName>
</protein>
<dbReference type="InterPro" id="IPR023772">
    <property type="entry name" value="DNA-bd_HTH_TetR-type_CS"/>
</dbReference>
<evidence type="ECO:0000259" key="5">
    <source>
        <dbReference type="PROSITE" id="PS50977"/>
    </source>
</evidence>
<keyword evidence="7" id="KW-1185">Reference proteome</keyword>
<feature type="DNA-binding region" description="H-T-H motif" evidence="4">
    <location>
        <begin position="39"/>
        <end position="58"/>
    </location>
</feature>
<name>A0ABT6KPA8_9MICO</name>
<evidence type="ECO:0000256" key="4">
    <source>
        <dbReference type="PROSITE-ProRule" id="PRU00335"/>
    </source>
</evidence>